<dbReference type="Proteomes" id="UP000326671">
    <property type="component" value="Unassembled WGS sequence"/>
</dbReference>
<dbReference type="AlphaFoldDB" id="A0A5J5HRV4"/>
<dbReference type="RefSeq" id="WP_150440439.1">
    <property type="nucleotide sequence ID" value="NZ_VYKL01000019.1"/>
</dbReference>
<dbReference type="OrthoDB" id="2972844at2"/>
<accession>A0A5J5HRV4</accession>
<dbReference type="EMBL" id="VYKL01000019">
    <property type="protein sequence ID" value="KAA9023562.1"/>
    <property type="molecule type" value="Genomic_DNA"/>
</dbReference>
<sequence>MSAYDEEMIKQLIKGLMQEIIQVKSKFKLWQHIQQQRNEYIDELNLAPAFFTLILQSMFNDVIITTAKLYEHGKGTINLNKLINIAENHKEIFIYEEKNKSLLNNEVIKEHKVCIETKKEQLDNLFTWRDRVYAHNDKKYFFEKNQVIKDAELTIENLEDLLQNAWEIVNFYSLALEGNAWYPESIDTLDVDCILSILKNFNEQKKMKLIY</sequence>
<dbReference type="Pfam" id="PF18734">
    <property type="entry name" value="HEPN_AbiU2"/>
    <property type="match status" value="1"/>
</dbReference>
<dbReference type="InterPro" id="IPR040704">
    <property type="entry name" value="HEPN_AbiU2"/>
</dbReference>
<proteinExistence type="predicted"/>
<gene>
    <name evidence="2" type="ORF">F4V44_12915</name>
</gene>
<name>A0A5J5HRV4_9BACI</name>
<feature type="domain" description="HEPN AbiU2-like" evidence="1">
    <location>
        <begin position="10"/>
        <end position="181"/>
    </location>
</feature>
<evidence type="ECO:0000313" key="3">
    <source>
        <dbReference type="Proteomes" id="UP000326671"/>
    </source>
</evidence>
<organism evidence="2 3">
    <name type="scientific">Niallia endozanthoxylica</name>
    <dbReference type="NCBI Taxonomy" id="2036016"/>
    <lineage>
        <taxon>Bacteria</taxon>
        <taxon>Bacillati</taxon>
        <taxon>Bacillota</taxon>
        <taxon>Bacilli</taxon>
        <taxon>Bacillales</taxon>
        <taxon>Bacillaceae</taxon>
        <taxon>Niallia</taxon>
    </lineage>
</organism>
<keyword evidence="3" id="KW-1185">Reference proteome</keyword>
<evidence type="ECO:0000313" key="2">
    <source>
        <dbReference type="EMBL" id="KAA9023562.1"/>
    </source>
</evidence>
<reference evidence="2 3" key="1">
    <citation type="submission" date="2019-09" db="EMBL/GenBank/DDBJ databases">
        <title>Whole genome sequences of isolates from the Mars Exploration Rovers.</title>
        <authorList>
            <person name="Seuylemezian A."/>
            <person name="Vaishampayan P."/>
        </authorList>
    </citation>
    <scope>NUCLEOTIDE SEQUENCE [LARGE SCALE GENOMIC DNA]</scope>
    <source>
        <strain evidence="2 3">MER_TA_151</strain>
    </source>
</reference>
<comment type="caution">
    <text evidence="2">The sequence shown here is derived from an EMBL/GenBank/DDBJ whole genome shotgun (WGS) entry which is preliminary data.</text>
</comment>
<evidence type="ECO:0000259" key="1">
    <source>
        <dbReference type="Pfam" id="PF18734"/>
    </source>
</evidence>
<protein>
    <recommendedName>
        <fullName evidence="1">HEPN AbiU2-like domain-containing protein</fullName>
    </recommendedName>
</protein>